<name>A0ABU3XGG1_9BACI</name>
<organism evidence="2 3">
    <name type="scientific">Alkalihalophilus lindianensis</name>
    <dbReference type="NCBI Taxonomy" id="1630542"/>
    <lineage>
        <taxon>Bacteria</taxon>
        <taxon>Bacillati</taxon>
        <taxon>Bacillota</taxon>
        <taxon>Bacilli</taxon>
        <taxon>Bacillales</taxon>
        <taxon>Bacillaceae</taxon>
        <taxon>Alkalihalophilus</taxon>
    </lineage>
</organism>
<protein>
    <submittedName>
        <fullName evidence="2">Uncharacterized protein</fullName>
    </submittedName>
</protein>
<evidence type="ECO:0000313" key="2">
    <source>
        <dbReference type="EMBL" id="MDV2686474.1"/>
    </source>
</evidence>
<feature type="transmembrane region" description="Helical" evidence="1">
    <location>
        <begin position="12"/>
        <end position="32"/>
    </location>
</feature>
<evidence type="ECO:0000313" key="3">
    <source>
        <dbReference type="Proteomes" id="UP001287282"/>
    </source>
</evidence>
<sequence>MDPIIKLRFAKLFVVLPVIGLIFLSVNSELLIPKGYQLAMDGYVISRTMVLIFTLYLITKLGYWMWERNEKH</sequence>
<keyword evidence="1" id="KW-0812">Transmembrane</keyword>
<proteinExistence type="predicted"/>
<dbReference type="Proteomes" id="UP001287282">
    <property type="component" value="Unassembled WGS sequence"/>
</dbReference>
<accession>A0ABU3XGG1</accession>
<comment type="caution">
    <text evidence="2">The sequence shown here is derived from an EMBL/GenBank/DDBJ whole genome shotgun (WGS) entry which is preliminary data.</text>
</comment>
<evidence type="ECO:0000256" key="1">
    <source>
        <dbReference type="SAM" id="Phobius"/>
    </source>
</evidence>
<keyword evidence="1" id="KW-0472">Membrane</keyword>
<dbReference type="EMBL" id="JAWJBA010000009">
    <property type="protein sequence ID" value="MDV2686474.1"/>
    <property type="molecule type" value="Genomic_DNA"/>
</dbReference>
<reference evidence="2 3" key="1">
    <citation type="submission" date="2023-10" db="EMBL/GenBank/DDBJ databases">
        <title>Screening of Alkalihalobacillus lindianensis BZ-TG-R113 and Its Alleviation of Salt Stress on Rapeseed Growth.</title>
        <authorList>
            <person name="Zhao B."/>
            <person name="Guo T."/>
        </authorList>
    </citation>
    <scope>NUCLEOTIDE SEQUENCE [LARGE SCALE GENOMIC DNA]</scope>
    <source>
        <strain evidence="2 3">BZ-TG-R113</strain>
    </source>
</reference>
<gene>
    <name evidence="2" type="ORF">RYX56_19065</name>
</gene>
<keyword evidence="1" id="KW-1133">Transmembrane helix</keyword>
<feature type="transmembrane region" description="Helical" evidence="1">
    <location>
        <begin position="44"/>
        <end position="66"/>
    </location>
</feature>
<keyword evidence="3" id="KW-1185">Reference proteome</keyword>